<dbReference type="Gene3D" id="3.40.50.10330">
    <property type="entry name" value="Probable inorganic polyphosphate/atp-NAD kinase, domain 1"/>
    <property type="match status" value="1"/>
</dbReference>
<dbReference type="GO" id="GO:0005737">
    <property type="term" value="C:cytoplasm"/>
    <property type="evidence" value="ECO:0007669"/>
    <property type="project" value="TreeGrafter"/>
</dbReference>
<dbReference type="SUPFAM" id="SSF111331">
    <property type="entry name" value="NAD kinase/diacylglycerol kinase-like"/>
    <property type="match status" value="1"/>
</dbReference>
<dbReference type="InterPro" id="IPR017438">
    <property type="entry name" value="ATP-NAD_kinase_N"/>
</dbReference>
<evidence type="ECO:0000259" key="1">
    <source>
        <dbReference type="PROSITE" id="PS50146"/>
    </source>
</evidence>
<dbReference type="EMBL" id="CAVNYO010000101">
    <property type="protein sequence ID" value="CAK5265779.1"/>
    <property type="molecule type" value="Genomic_DNA"/>
</dbReference>
<reference evidence="2" key="1">
    <citation type="submission" date="2023-11" db="EMBL/GenBank/DDBJ databases">
        <authorList>
            <person name="De Vega J J."/>
            <person name="De Vega J J."/>
        </authorList>
    </citation>
    <scope>NUCLEOTIDE SEQUENCE</scope>
</reference>
<dbReference type="Proteomes" id="UP001295794">
    <property type="component" value="Unassembled WGS sequence"/>
</dbReference>
<dbReference type="Pfam" id="PF00781">
    <property type="entry name" value="DAGK_cat"/>
    <property type="match status" value="1"/>
</dbReference>
<dbReference type="InterPro" id="IPR016064">
    <property type="entry name" value="NAD/diacylglycerol_kinase_sf"/>
</dbReference>
<protein>
    <recommendedName>
        <fullName evidence="1">DAGKc domain-containing protein</fullName>
    </recommendedName>
</protein>
<proteinExistence type="predicted"/>
<dbReference type="GO" id="GO:0046512">
    <property type="term" value="P:sphingosine biosynthetic process"/>
    <property type="evidence" value="ECO:0007669"/>
    <property type="project" value="TreeGrafter"/>
</dbReference>
<organism evidence="2 3">
    <name type="scientific">Mycena citricolor</name>
    <dbReference type="NCBI Taxonomy" id="2018698"/>
    <lineage>
        <taxon>Eukaryota</taxon>
        <taxon>Fungi</taxon>
        <taxon>Dikarya</taxon>
        <taxon>Basidiomycota</taxon>
        <taxon>Agaricomycotina</taxon>
        <taxon>Agaricomycetes</taxon>
        <taxon>Agaricomycetidae</taxon>
        <taxon>Agaricales</taxon>
        <taxon>Marasmiineae</taxon>
        <taxon>Mycenaceae</taxon>
        <taxon>Mycena</taxon>
    </lineage>
</organism>
<dbReference type="PANTHER" id="PTHR12358:SF31">
    <property type="entry name" value="ACYLGLYCEROL KINASE, MITOCHONDRIAL"/>
    <property type="match status" value="1"/>
</dbReference>
<dbReference type="PROSITE" id="PS50146">
    <property type="entry name" value="DAGK"/>
    <property type="match status" value="1"/>
</dbReference>
<accession>A0AAD2JWG1</accession>
<dbReference type="GO" id="GO:0001727">
    <property type="term" value="F:lipid kinase activity"/>
    <property type="evidence" value="ECO:0007669"/>
    <property type="project" value="TreeGrafter"/>
</dbReference>
<dbReference type="GO" id="GO:0016020">
    <property type="term" value="C:membrane"/>
    <property type="evidence" value="ECO:0007669"/>
    <property type="project" value="TreeGrafter"/>
</dbReference>
<dbReference type="PANTHER" id="PTHR12358">
    <property type="entry name" value="SPHINGOSINE KINASE"/>
    <property type="match status" value="1"/>
</dbReference>
<dbReference type="GO" id="GO:0016773">
    <property type="term" value="F:phosphotransferase activity, alcohol group as acceptor"/>
    <property type="evidence" value="ECO:0007669"/>
    <property type="project" value="UniProtKB-ARBA"/>
</dbReference>
<sequence length="489" mass="54054">MDSLLSYLSFLWPFHRSGFEQLSIDGTSLSEERELTIVQDGVKTSLMILENGVRVTTSLKRGVELVPYLHVLQSTITGSQLNFAYLSSRTQSLQLQKLSGDVSNIAANLIRAWTADMHSRAYRDVLPCRRFLVMVNPHGGQGKAKNIWMDKVQPIFAAAGCHVDLRYTGPASSPDNATRIAHDVGLDAYDALVPISGDGIIPIATIPAGSGNALSVNILGPERVLDVSYAAMNAIKGLPIPLDICSVSQGDTRIFSFLSQAFGLMADLDMGTEWIRARWIGGIRFVLGYLNGAITGKVYNVEITLKIAESDKQKMVDQYNHHQQTISPALERTDPGPMVPLSFGSTDSPLPLGTVHDRLEQALEPGWHTFRVPVQLMCAGKLPWLSRDSMMLPLAMNDGLIDLIVVPGRSAWASIKSVDGQEEGRFMSDPLCYYFKVEAYRCTPLEKRGYISIDGESIPYRMFQVENHARLARIMSVEKRWMALSHAKL</sequence>
<feature type="domain" description="DAGKc" evidence="1">
    <location>
        <begin position="126"/>
        <end position="251"/>
    </location>
</feature>
<name>A0AAD2JWG1_9AGAR</name>
<keyword evidence="3" id="KW-1185">Reference proteome</keyword>
<dbReference type="Gene3D" id="2.60.200.40">
    <property type="match status" value="1"/>
</dbReference>
<dbReference type="InterPro" id="IPR050187">
    <property type="entry name" value="Lipid_Phosphate_FormReg"/>
</dbReference>
<dbReference type="InterPro" id="IPR001206">
    <property type="entry name" value="Diacylglycerol_kinase_cat_dom"/>
</dbReference>
<dbReference type="AlphaFoldDB" id="A0AAD2JWG1"/>
<evidence type="ECO:0000313" key="2">
    <source>
        <dbReference type="EMBL" id="CAK5265779.1"/>
    </source>
</evidence>
<gene>
    <name evidence="2" type="ORF">MYCIT1_LOCUS7032</name>
</gene>
<comment type="caution">
    <text evidence="2">The sequence shown here is derived from an EMBL/GenBank/DDBJ whole genome shotgun (WGS) entry which is preliminary data.</text>
</comment>
<evidence type="ECO:0000313" key="3">
    <source>
        <dbReference type="Proteomes" id="UP001295794"/>
    </source>
</evidence>